<dbReference type="InterPro" id="IPR011600">
    <property type="entry name" value="Pept_C14_caspase"/>
</dbReference>
<name>A0ABX2EEZ7_9BURK</name>
<dbReference type="PANTHER" id="PTHR22576">
    <property type="entry name" value="MUCOSA ASSOCIATED LYMPHOID TISSUE LYMPHOMA TRANSLOCATION PROTEIN 1/PARACASPASE"/>
    <property type="match status" value="1"/>
</dbReference>
<evidence type="ECO:0000256" key="1">
    <source>
        <dbReference type="ARBA" id="ARBA00010134"/>
    </source>
</evidence>
<protein>
    <submittedName>
        <fullName evidence="3">Type VI secretion system lipoprotein TssJ</fullName>
    </submittedName>
</protein>
<dbReference type="InterPro" id="IPR029030">
    <property type="entry name" value="Caspase-like_dom_sf"/>
</dbReference>
<dbReference type="InterPro" id="IPR017734">
    <property type="entry name" value="T6SS_SciN"/>
</dbReference>
<gene>
    <name evidence="3" type="primary">tssJ</name>
    <name evidence="3" type="ORF">HLB44_09330</name>
</gene>
<dbReference type="Pfam" id="PF12790">
    <property type="entry name" value="T6SS-SciN"/>
    <property type="match status" value="1"/>
</dbReference>
<feature type="domain" description="Caspase family p20" evidence="2">
    <location>
        <begin position="39"/>
        <end position="170"/>
    </location>
</feature>
<accession>A0ABX2EEZ7</accession>
<keyword evidence="4" id="KW-1185">Reference proteome</keyword>
<dbReference type="Gene3D" id="2.60.40.4150">
    <property type="entry name" value="Type VI secretion system, lipoprotein SciN"/>
    <property type="match status" value="1"/>
</dbReference>
<sequence>MSRRHLLAWLGTVSAVWPAAWLAALPRALQAQVTAATGARRVALVIGNAQYAQAPLANPENDARLIGSTLKALGFEVDQHLNLKAREFKRVLRDFGRRMDDDDSALVFFYAGHGMQIDRRNYLLPVDLNLRDEGEIKDESIDIEDALLARIDRVRPRARIFIIDACRDNPFTSGRTRSIRVGSGLAEMAAPGALIAFSAAPGRTAEDGPPGSNSIYSRHLAQEMRGEGIEVEEMLKNVRVKVLRDTQERQIPWVNTSMVVNFVFNPGAGALAAAAVRSPAPRAPASVPGGPVVEASAGRRTLRLAIRAERSLNTDRAQTPASLALRVYLLRDAVAFQRASFDALYEHDEATLGSALLKRESLHLRPGESRELVLSLGDDARLVAVFAAYRELERNQWRSVLPLPADDAMPPARLDAQARQVQLAWVR</sequence>
<dbReference type="InterPro" id="IPR038706">
    <property type="entry name" value="Type_VI_SciN-like_sf"/>
</dbReference>
<comment type="similarity">
    <text evidence="1">Belongs to the peptidase C14A family.</text>
</comment>
<comment type="caution">
    <text evidence="3">The sequence shown here is derived from an EMBL/GenBank/DDBJ whole genome shotgun (WGS) entry which is preliminary data.</text>
</comment>
<dbReference type="PANTHER" id="PTHR22576:SF37">
    <property type="entry name" value="MUCOSA-ASSOCIATED LYMPHOID TISSUE LYMPHOMA TRANSLOCATION PROTEIN 1"/>
    <property type="match status" value="1"/>
</dbReference>
<dbReference type="InterPro" id="IPR001309">
    <property type="entry name" value="Pept_C14_p20"/>
</dbReference>
<evidence type="ECO:0000259" key="2">
    <source>
        <dbReference type="PROSITE" id="PS50208"/>
    </source>
</evidence>
<dbReference type="SUPFAM" id="SSF52129">
    <property type="entry name" value="Caspase-like"/>
    <property type="match status" value="1"/>
</dbReference>
<dbReference type="Pfam" id="PF00656">
    <property type="entry name" value="Peptidase_C14"/>
    <property type="match status" value="1"/>
</dbReference>
<dbReference type="RefSeq" id="WP_173122318.1">
    <property type="nucleotide sequence ID" value="NZ_JABRWJ010000003.1"/>
</dbReference>
<dbReference type="NCBIfam" id="TIGR03352">
    <property type="entry name" value="VI_chp_3"/>
    <property type="match status" value="1"/>
</dbReference>
<reference evidence="3 4" key="1">
    <citation type="submission" date="2020-05" db="EMBL/GenBank/DDBJ databases">
        <title>Aquincola sp. isolate from soil.</title>
        <authorList>
            <person name="Han J."/>
            <person name="Kim D.-U."/>
        </authorList>
    </citation>
    <scope>NUCLEOTIDE SEQUENCE [LARGE SCALE GENOMIC DNA]</scope>
    <source>
        <strain evidence="3 4">S2</strain>
    </source>
</reference>
<dbReference type="Gene3D" id="3.40.50.1460">
    <property type="match status" value="1"/>
</dbReference>
<proteinExistence type="inferred from homology"/>
<dbReference type="PROSITE" id="PS50208">
    <property type="entry name" value="CASPASE_P20"/>
    <property type="match status" value="1"/>
</dbReference>
<dbReference type="SMART" id="SM00115">
    <property type="entry name" value="CASc"/>
    <property type="match status" value="1"/>
</dbReference>
<evidence type="ECO:0000313" key="4">
    <source>
        <dbReference type="Proteomes" id="UP000737171"/>
    </source>
</evidence>
<keyword evidence="3" id="KW-0449">Lipoprotein</keyword>
<organism evidence="3 4">
    <name type="scientific">Pseudaquabacterium terrae</name>
    <dbReference type="NCBI Taxonomy" id="2732868"/>
    <lineage>
        <taxon>Bacteria</taxon>
        <taxon>Pseudomonadati</taxon>
        <taxon>Pseudomonadota</taxon>
        <taxon>Betaproteobacteria</taxon>
        <taxon>Burkholderiales</taxon>
        <taxon>Sphaerotilaceae</taxon>
        <taxon>Pseudaquabacterium</taxon>
    </lineage>
</organism>
<evidence type="ECO:0000313" key="3">
    <source>
        <dbReference type="EMBL" id="NRF67183.1"/>
    </source>
</evidence>
<dbReference type="InterPro" id="IPR015917">
    <property type="entry name" value="Pept_C14A"/>
</dbReference>
<dbReference type="Proteomes" id="UP000737171">
    <property type="component" value="Unassembled WGS sequence"/>
</dbReference>
<dbReference type="InterPro" id="IPR052039">
    <property type="entry name" value="Caspase-related_regulators"/>
</dbReference>
<dbReference type="EMBL" id="JABRWJ010000003">
    <property type="protein sequence ID" value="NRF67183.1"/>
    <property type="molecule type" value="Genomic_DNA"/>
</dbReference>